<dbReference type="CDD" id="cd04333">
    <property type="entry name" value="ProX_deacylase"/>
    <property type="match status" value="1"/>
</dbReference>
<dbReference type="EMBL" id="BAABDF010000007">
    <property type="protein sequence ID" value="GAA3873566.1"/>
    <property type="molecule type" value="Genomic_DNA"/>
</dbReference>
<name>A0ABP7KFA1_9RHOB</name>
<organism evidence="2 3">
    <name type="scientific">Celeribacter arenosi</name>
    <dbReference type="NCBI Taxonomy" id="792649"/>
    <lineage>
        <taxon>Bacteria</taxon>
        <taxon>Pseudomonadati</taxon>
        <taxon>Pseudomonadota</taxon>
        <taxon>Alphaproteobacteria</taxon>
        <taxon>Rhodobacterales</taxon>
        <taxon>Roseobacteraceae</taxon>
        <taxon>Celeribacter</taxon>
    </lineage>
</organism>
<protein>
    <submittedName>
        <fullName evidence="2">YbaK/EbsC family protein</fullName>
    </submittedName>
</protein>
<dbReference type="SUPFAM" id="SSF55826">
    <property type="entry name" value="YbaK/ProRS associated domain"/>
    <property type="match status" value="1"/>
</dbReference>
<keyword evidence="3" id="KW-1185">Reference proteome</keyword>
<comment type="caution">
    <text evidence="2">The sequence shown here is derived from an EMBL/GenBank/DDBJ whole genome shotgun (WGS) entry which is preliminary data.</text>
</comment>
<feature type="domain" description="YbaK/aminoacyl-tRNA synthetase-associated" evidence="1">
    <location>
        <begin position="42"/>
        <end position="159"/>
    </location>
</feature>
<accession>A0ABP7KFA1</accession>
<dbReference type="PANTHER" id="PTHR30411:SF1">
    <property type="entry name" value="CYTOPLASMIC PROTEIN"/>
    <property type="match status" value="1"/>
</dbReference>
<dbReference type="Gene3D" id="3.90.960.10">
    <property type="entry name" value="YbaK/aminoacyl-tRNA synthetase-associated domain"/>
    <property type="match status" value="1"/>
</dbReference>
<reference evidence="3" key="1">
    <citation type="journal article" date="2019" name="Int. J. Syst. Evol. Microbiol.">
        <title>The Global Catalogue of Microorganisms (GCM) 10K type strain sequencing project: providing services to taxonomists for standard genome sequencing and annotation.</title>
        <authorList>
            <consortium name="The Broad Institute Genomics Platform"/>
            <consortium name="The Broad Institute Genome Sequencing Center for Infectious Disease"/>
            <person name="Wu L."/>
            <person name="Ma J."/>
        </authorList>
    </citation>
    <scope>NUCLEOTIDE SEQUENCE [LARGE SCALE GENOMIC DNA]</scope>
    <source>
        <strain evidence="3">JCM 17190</strain>
    </source>
</reference>
<proteinExistence type="predicted"/>
<evidence type="ECO:0000313" key="3">
    <source>
        <dbReference type="Proteomes" id="UP001399917"/>
    </source>
</evidence>
<evidence type="ECO:0000259" key="1">
    <source>
        <dbReference type="Pfam" id="PF04073"/>
    </source>
</evidence>
<dbReference type="InterPro" id="IPR036754">
    <property type="entry name" value="YbaK/aa-tRNA-synt-asso_dom_sf"/>
</dbReference>
<dbReference type="InterPro" id="IPR007214">
    <property type="entry name" value="YbaK/aa-tRNA-synth-assoc-dom"/>
</dbReference>
<dbReference type="Proteomes" id="UP001399917">
    <property type="component" value="Unassembled WGS sequence"/>
</dbReference>
<dbReference type="Pfam" id="PF04073">
    <property type="entry name" value="tRNA_edit"/>
    <property type="match status" value="1"/>
</dbReference>
<dbReference type="PANTHER" id="PTHR30411">
    <property type="entry name" value="CYTOPLASMIC PROTEIN"/>
    <property type="match status" value="1"/>
</dbReference>
<gene>
    <name evidence="2" type="ORF">GCM10022404_24250</name>
</gene>
<evidence type="ECO:0000313" key="2">
    <source>
        <dbReference type="EMBL" id="GAA3873566.1"/>
    </source>
</evidence>
<sequence>MPETCKTNGEIMAKSKSKSLTRVEQALARAGVPAHILEMDGETRTAEQAAQKAGCALDQIAKSIIFQGEKSGAIYLFITAGANRVDSARAAQLTGEPLMRADGKTVRDVTGFAIGGVAPIGHLSPIVAFYDPRLSDFDTVWAAAGTPRHIFEIAPAILREISAAKEAEFVC</sequence>